<dbReference type="PROSITE" id="PS50075">
    <property type="entry name" value="CARRIER"/>
    <property type="match status" value="1"/>
</dbReference>
<sequence length="76" mass="8941">MEAEFLEMITEVLEIEDREIQLSDAFRDYDEWDSLARLTLIAEIDDKYNMVIEEEAFKNAITLGDLLNEIIKRTQA</sequence>
<dbReference type="InterPro" id="IPR036736">
    <property type="entry name" value="ACP-like_sf"/>
</dbReference>
<dbReference type="OrthoDB" id="9811033at2"/>
<protein>
    <submittedName>
        <fullName evidence="2">Acyl carrier protein</fullName>
    </submittedName>
</protein>
<dbReference type="EMBL" id="FQZH01000001">
    <property type="protein sequence ID" value="SHI60775.1"/>
    <property type="molecule type" value="Genomic_DNA"/>
</dbReference>
<evidence type="ECO:0000313" key="2">
    <source>
        <dbReference type="EMBL" id="SHI60775.1"/>
    </source>
</evidence>
<feature type="domain" description="Carrier" evidence="1">
    <location>
        <begin position="1"/>
        <end position="74"/>
    </location>
</feature>
<evidence type="ECO:0000259" key="1">
    <source>
        <dbReference type="PROSITE" id="PS50075"/>
    </source>
</evidence>
<dbReference type="RefSeq" id="WP_072781052.1">
    <property type="nucleotide sequence ID" value="NZ_CP045292.1"/>
</dbReference>
<gene>
    <name evidence="2" type="ORF">SAMN05444337_0386</name>
</gene>
<dbReference type="AlphaFoldDB" id="A0A1M6CIB2"/>
<dbReference type="SUPFAM" id="SSF47336">
    <property type="entry name" value="ACP-like"/>
    <property type="match status" value="1"/>
</dbReference>
<keyword evidence="3" id="KW-1185">Reference proteome</keyword>
<organism evidence="2 3">
    <name type="scientific">Flavobacterium haoranii</name>
    <dbReference type="NCBI Taxonomy" id="683124"/>
    <lineage>
        <taxon>Bacteria</taxon>
        <taxon>Pseudomonadati</taxon>
        <taxon>Bacteroidota</taxon>
        <taxon>Flavobacteriia</taxon>
        <taxon>Flavobacteriales</taxon>
        <taxon>Flavobacteriaceae</taxon>
        <taxon>Flavobacterium</taxon>
    </lineage>
</organism>
<name>A0A1M6CIB2_9FLAO</name>
<dbReference type="Gene3D" id="1.10.1200.10">
    <property type="entry name" value="ACP-like"/>
    <property type="match status" value="1"/>
</dbReference>
<accession>A0A1M6CIB2</accession>
<evidence type="ECO:0000313" key="3">
    <source>
        <dbReference type="Proteomes" id="UP000184232"/>
    </source>
</evidence>
<reference evidence="2 3" key="1">
    <citation type="submission" date="2016-11" db="EMBL/GenBank/DDBJ databases">
        <authorList>
            <person name="Jaros S."/>
            <person name="Januszkiewicz K."/>
            <person name="Wedrychowicz H."/>
        </authorList>
    </citation>
    <scope>NUCLEOTIDE SEQUENCE [LARGE SCALE GENOMIC DNA]</scope>
    <source>
        <strain evidence="2 3">DSM 22807</strain>
    </source>
</reference>
<dbReference type="STRING" id="683124.SAMN05444337_0386"/>
<dbReference type="InterPro" id="IPR009081">
    <property type="entry name" value="PP-bd_ACP"/>
</dbReference>
<dbReference type="Proteomes" id="UP000184232">
    <property type="component" value="Unassembled WGS sequence"/>
</dbReference>
<dbReference type="Pfam" id="PF00550">
    <property type="entry name" value="PP-binding"/>
    <property type="match status" value="1"/>
</dbReference>
<proteinExistence type="predicted"/>